<protein>
    <submittedName>
        <fullName evidence="1">Uncharacterized protein</fullName>
    </submittedName>
</protein>
<name>A0A5N5SYE0_9CRUS</name>
<organism evidence="1 2">
    <name type="scientific">Armadillidium nasatum</name>
    <dbReference type="NCBI Taxonomy" id="96803"/>
    <lineage>
        <taxon>Eukaryota</taxon>
        <taxon>Metazoa</taxon>
        <taxon>Ecdysozoa</taxon>
        <taxon>Arthropoda</taxon>
        <taxon>Crustacea</taxon>
        <taxon>Multicrustacea</taxon>
        <taxon>Malacostraca</taxon>
        <taxon>Eumalacostraca</taxon>
        <taxon>Peracarida</taxon>
        <taxon>Isopoda</taxon>
        <taxon>Oniscidea</taxon>
        <taxon>Crinocheta</taxon>
        <taxon>Armadillidiidae</taxon>
        <taxon>Armadillidium</taxon>
    </lineage>
</organism>
<proteinExistence type="predicted"/>
<dbReference type="Proteomes" id="UP000326759">
    <property type="component" value="Unassembled WGS sequence"/>
</dbReference>
<dbReference type="EMBL" id="SEYY01018786">
    <property type="protein sequence ID" value="KAB7498997.1"/>
    <property type="molecule type" value="Genomic_DNA"/>
</dbReference>
<keyword evidence="2" id="KW-1185">Reference proteome</keyword>
<comment type="caution">
    <text evidence="1">The sequence shown here is derived from an EMBL/GenBank/DDBJ whole genome shotgun (WGS) entry which is preliminary data.</text>
</comment>
<reference evidence="1 2" key="1">
    <citation type="journal article" date="2019" name="PLoS Biol.">
        <title>Sex chromosomes control vertical transmission of feminizing Wolbachia symbionts in an isopod.</title>
        <authorList>
            <person name="Becking T."/>
            <person name="Chebbi M.A."/>
            <person name="Giraud I."/>
            <person name="Moumen B."/>
            <person name="Laverre T."/>
            <person name="Caubet Y."/>
            <person name="Peccoud J."/>
            <person name="Gilbert C."/>
            <person name="Cordaux R."/>
        </authorList>
    </citation>
    <scope>NUCLEOTIDE SEQUENCE [LARGE SCALE GENOMIC DNA]</scope>
    <source>
        <strain evidence="1">ANa2</strain>
        <tissue evidence="1">Whole body excluding digestive tract and cuticle</tissue>
    </source>
</reference>
<accession>A0A5N5SYE0</accession>
<evidence type="ECO:0000313" key="2">
    <source>
        <dbReference type="Proteomes" id="UP000326759"/>
    </source>
</evidence>
<sequence length="59" mass="6894">MLYYTTVLYSLLMKLLNIEIRYKERRKGFISDDLASCLVSLSSKVSFIDFSSIQQHTNI</sequence>
<evidence type="ECO:0000313" key="1">
    <source>
        <dbReference type="EMBL" id="KAB7498997.1"/>
    </source>
</evidence>
<dbReference type="AlphaFoldDB" id="A0A5N5SYE0"/>
<gene>
    <name evidence="1" type="ORF">Anas_02737</name>
</gene>